<evidence type="ECO:0000313" key="8">
    <source>
        <dbReference type="Proteomes" id="UP000663586"/>
    </source>
</evidence>
<protein>
    <submittedName>
        <fullName evidence="7">Dehydrogenase (Flavoprotein)</fullName>
    </submittedName>
</protein>
<evidence type="ECO:0000259" key="6">
    <source>
        <dbReference type="Pfam" id="PF26311"/>
    </source>
</evidence>
<dbReference type="SUPFAM" id="SSF51905">
    <property type="entry name" value="FAD/NAD(P)-binding domain"/>
    <property type="match status" value="1"/>
</dbReference>
<reference evidence="7" key="1">
    <citation type="submission" date="2020-11" db="EMBL/GenBank/DDBJ databases">
        <title>Carbohydrate-dependent, anaerobic sulfur respiration: A novel catabolism in halophilic archaea.</title>
        <authorList>
            <person name="Sorokin D.Y."/>
            <person name="Messina E."/>
            <person name="Smedile F."/>
            <person name="La Cono V."/>
            <person name="Hallsworth J.E."/>
            <person name="Yakimov M.M."/>
        </authorList>
    </citation>
    <scope>NUCLEOTIDE SEQUENCE</scope>
    <source>
        <strain evidence="7">AArc-S</strain>
    </source>
</reference>
<dbReference type="PANTHER" id="PTHR43624:SF2">
    <property type="entry name" value="ELECTRON TRANSFER FLAVOPROTEIN-QUINONE OXIDOREDUCTASE YDIS-RELATED"/>
    <property type="match status" value="1"/>
</dbReference>
<gene>
    <name evidence="7" type="primary">fixC6</name>
    <name evidence="7" type="ORF">AArcS_2823</name>
</gene>
<keyword evidence="2" id="KW-0285">Flavoprotein</keyword>
<evidence type="ECO:0000256" key="2">
    <source>
        <dbReference type="ARBA" id="ARBA00022630"/>
    </source>
</evidence>
<evidence type="ECO:0000256" key="3">
    <source>
        <dbReference type="ARBA" id="ARBA00022827"/>
    </source>
</evidence>
<accession>A0A897N045</accession>
<evidence type="ECO:0000259" key="5">
    <source>
        <dbReference type="Pfam" id="PF21162"/>
    </source>
</evidence>
<dbReference type="EMBL" id="CP064786">
    <property type="protein sequence ID" value="QSG04015.1"/>
    <property type="molecule type" value="Genomic_DNA"/>
</dbReference>
<keyword evidence="8" id="KW-1185">Reference proteome</keyword>
<organism evidence="7 8">
    <name type="scientific">Natranaeroarchaeum sulfidigenes</name>
    <dbReference type="NCBI Taxonomy" id="2784880"/>
    <lineage>
        <taxon>Archaea</taxon>
        <taxon>Methanobacteriati</taxon>
        <taxon>Methanobacteriota</taxon>
        <taxon>Stenosarchaea group</taxon>
        <taxon>Halobacteria</taxon>
        <taxon>Halobacteriales</taxon>
        <taxon>Natronoarchaeaceae</taxon>
        <taxon>Natranaeroarchaeum</taxon>
    </lineage>
</organism>
<dbReference type="InterPro" id="IPR049398">
    <property type="entry name" value="ETF-QO/FixC_UQ-bd"/>
</dbReference>
<dbReference type="GO" id="GO:0016491">
    <property type="term" value="F:oxidoreductase activity"/>
    <property type="evidence" value="ECO:0007669"/>
    <property type="project" value="UniProtKB-KW"/>
</dbReference>
<feature type="domain" description="ETF-QO/FixC ubiquinone-binding" evidence="5">
    <location>
        <begin position="223"/>
        <end position="300"/>
    </location>
</feature>
<dbReference type="SUPFAM" id="SSF54373">
    <property type="entry name" value="FAD-linked reductases, C-terminal domain"/>
    <property type="match status" value="1"/>
</dbReference>
<comment type="cofactor">
    <cofactor evidence="1">
        <name>FAD</name>
        <dbReference type="ChEBI" id="CHEBI:57692"/>
    </cofactor>
</comment>
<dbReference type="Pfam" id="PF12831">
    <property type="entry name" value="FAD_oxidored"/>
    <property type="match status" value="1"/>
</dbReference>
<feature type="domain" description="FixC-like C-terminal" evidence="6">
    <location>
        <begin position="390"/>
        <end position="452"/>
    </location>
</feature>
<dbReference type="AlphaFoldDB" id="A0A897N045"/>
<dbReference type="GO" id="GO:0071949">
    <property type="term" value="F:FAD binding"/>
    <property type="evidence" value="ECO:0007669"/>
    <property type="project" value="InterPro"/>
</dbReference>
<dbReference type="Gene3D" id="3.50.50.60">
    <property type="entry name" value="FAD/NAD(P)-binding domain"/>
    <property type="match status" value="1"/>
</dbReference>
<dbReference type="InterPro" id="IPR036188">
    <property type="entry name" value="FAD/NAD-bd_sf"/>
</dbReference>
<name>A0A897N045_9EURY</name>
<sequence length="454" mass="49161">MSEESERAKPPADPNYDGEFDAIVVGAGPAGSASALTMADAGLDVIMIERGAYPGAKNVFGGVLYTPTIRELTDIDDAPLERYVGEKRFGMLSPEDETAVSVKPNQWHQEPHNDSYTVLRGDFDEWFAEQAVEAGATLITETTVTDLIREDDGRIVGVDTDRPEGELRAPVVVLAEGGNSLVAEGADLKDPSPREDVAVAVKEVIEFPGDGNEIEDRFRLTEDSGASYHYFGEGAVGDAFGGAFIYTNDDTVSIGLAYRIEDAVTSQPKPEQTLNEFKSHPAVAPLVRGGRTVEYSAKTIPEGGADAMPDLVHDGAVLVGDTAGLVLNNGVHLEGTNMAVESGYHAGNAIITAMANDRTDANALLEYPRNLEDSFVVQNLERYEWLMETAVEDKDLLFRDLPRAIADASEEYFSIDRDPKAEHADDAKDRILQTIGGWSGAAKLAWRYRKVMTS</sequence>
<dbReference type="Pfam" id="PF26311">
    <property type="entry name" value="ETF-QO_FixC_C"/>
    <property type="match status" value="1"/>
</dbReference>
<dbReference type="Pfam" id="PF21162">
    <property type="entry name" value="ETFQO_UQ-bd"/>
    <property type="match status" value="1"/>
</dbReference>
<dbReference type="Proteomes" id="UP000663586">
    <property type="component" value="Chromosome"/>
</dbReference>
<keyword evidence="3" id="KW-0274">FAD</keyword>
<proteinExistence type="predicted"/>
<keyword evidence="4" id="KW-0560">Oxidoreductase</keyword>
<dbReference type="InterPro" id="IPR039651">
    <property type="entry name" value="FixC-like"/>
</dbReference>
<evidence type="ECO:0000256" key="4">
    <source>
        <dbReference type="ARBA" id="ARBA00023002"/>
    </source>
</evidence>
<dbReference type="RefSeq" id="WP_238478046.1">
    <property type="nucleotide sequence ID" value="NZ_CP064786.1"/>
</dbReference>
<dbReference type="PRINTS" id="PR00420">
    <property type="entry name" value="RNGMNOXGNASE"/>
</dbReference>
<evidence type="ECO:0000313" key="7">
    <source>
        <dbReference type="EMBL" id="QSG04015.1"/>
    </source>
</evidence>
<evidence type="ECO:0000256" key="1">
    <source>
        <dbReference type="ARBA" id="ARBA00001974"/>
    </source>
</evidence>
<dbReference type="InterPro" id="IPR059103">
    <property type="entry name" value="FixC-like_C"/>
</dbReference>
<dbReference type="KEGG" id="hara:AArcS_2823"/>
<dbReference type="PANTHER" id="PTHR43624">
    <property type="entry name" value="ELECTRON TRANSFER FLAVOPROTEIN-QUINONE OXIDOREDUCTASE YDIS-RELATED"/>
    <property type="match status" value="1"/>
</dbReference>
<dbReference type="GeneID" id="70686200"/>